<dbReference type="Pfam" id="PF16220">
    <property type="entry name" value="DUF4880"/>
    <property type="match status" value="1"/>
</dbReference>
<dbReference type="PANTHER" id="PTHR30273">
    <property type="entry name" value="PERIPLASMIC SIGNAL SENSOR AND SIGMA FACTOR ACTIVATOR FECR-RELATED"/>
    <property type="match status" value="1"/>
</dbReference>
<evidence type="ECO:0000259" key="2">
    <source>
        <dbReference type="Pfam" id="PF16220"/>
    </source>
</evidence>
<evidence type="ECO:0000259" key="1">
    <source>
        <dbReference type="Pfam" id="PF04773"/>
    </source>
</evidence>
<name>A0A560GX50_9PROT</name>
<dbReference type="EMBL" id="VITR01000012">
    <property type="protein sequence ID" value="TWB38582.1"/>
    <property type="molecule type" value="Genomic_DNA"/>
</dbReference>
<dbReference type="Proteomes" id="UP000315751">
    <property type="component" value="Unassembled WGS sequence"/>
</dbReference>
<proteinExistence type="predicted"/>
<protein>
    <submittedName>
        <fullName evidence="3">FecR family protein</fullName>
    </submittedName>
</protein>
<dbReference type="PIRSF" id="PIRSF018266">
    <property type="entry name" value="FecR"/>
    <property type="match status" value="1"/>
</dbReference>
<dbReference type="InterPro" id="IPR012373">
    <property type="entry name" value="Ferrdict_sens_TM"/>
</dbReference>
<reference evidence="3 4" key="1">
    <citation type="submission" date="2019-06" db="EMBL/GenBank/DDBJ databases">
        <title>Genomic Encyclopedia of Type Strains, Phase IV (KMG-V): Genome sequencing to study the core and pangenomes of soil and plant-associated prokaryotes.</title>
        <authorList>
            <person name="Whitman W."/>
        </authorList>
    </citation>
    <scope>NUCLEOTIDE SEQUENCE [LARGE SCALE GENOMIC DNA]</scope>
    <source>
        <strain evidence="3 4">BR 11622</strain>
    </source>
</reference>
<comment type="caution">
    <text evidence="3">The sequence shown here is derived from an EMBL/GenBank/DDBJ whole genome shotgun (WGS) entry which is preliminary data.</text>
</comment>
<evidence type="ECO:0000313" key="4">
    <source>
        <dbReference type="Proteomes" id="UP000315751"/>
    </source>
</evidence>
<dbReference type="InterPro" id="IPR006860">
    <property type="entry name" value="FecR"/>
</dbReference>
<dbReference type="GO" id="GO:0016989">
    <property type="term" value="F:sigma factor antagonist activity"/>
    <property type="evidence" value="ECO:0007669"/>
    <property type="project" value="TreeGrafter"/>
</dbReference>
<dbReference type="InterPro" id="IPR032623">
    <property type="entry name" value="FecR_N"/>
</dbReference>
<dbReference type="PANTHER" id="PTHR30273:SF2">
    <property type="entry name" value="PROTEIN FECR"/>
    <property type="match status" value="1"/>
</dbReference>
<dbReference type="OrthoDB" id="1098280at2"/>
<gene>
    <name evidence="3" type="ORF">FBZ90_11271</name>
</gene>
<dbReference type="RefSeq" id="WP_145734675.1">
    <property type="nucleotide sequence ID" value="NZ_VITR01000012.1"/>
</dbReference>
<evidence type="ECO:0000313" key="3">
    <source>
        <dbReference type="EMBL" id="TWB38582.1"/>
    </source>
</evidence>
<feature type="domain" description="FecR protein" evidence="1">
    <location>
        <begin position="126"/>
        <end position="215"/>
    </location>
</feature>
<feature type="domain" description="FecR N-terminal" evidence="2">
    <location>
        <begin position="21"/>
        <end position="61"/>
    </location>
</feature>
<sequence length="326" mass="33976">MTGGSPPLSPGGSPPSEAMLEAAADWVLADEPWTPARQAAFLAWLAADPAHARATEQVRALWKDPALAQALAEVAPAAANDDVPRPFLASRRRALAAGIAGVAALAGAGAWLRQVAQDRAAPDRNDEYATAIGQRREVALADGGALVLDAASRVTVGTAGRRLDLLAGQVAVRVAPAGRPWRAQARSLAVEAAEGAFILDRSAGQVDLTVTAGRASARVDDRHHDLTAGDRLVVAAGGGVVRDRVDPGDADAFRQGWLVVRDQRLDVVVAHLARYSPRSLALARPDLGKLAVSGRFRLDQPADSLRLIAGLYGLRLGESGDGLRLG</sequence>
<keyword evidence="4" id="KW-1185">Reference proteome</keyword>
<accession>A0A560GX50</accession>
<dbReference type="Gene3D" id="2.60.120.1440">
    <property type="match status" value="1"/>
</dbReference>
<dbReference type="AlphaFoldDB" id="A0A560GX50"/>
<dbReference type="Pfam" id="PF04773">
    <property type="entry name" value="FecR"/>
    <property type="match status" value="1"/>
</dbReference>
<organism evidence="3 4">
    <name type="scientific">Nitrospirillum amazonense</name>
    <dbReference type="NCBI Taxonomy" id="28077"/>
    <lineage>
        <taxon>Bacteria</taxon>
        <taxon>Pseudomonadati</taxon>
        <taxon>Pseudomonadota</taxon>
        <taxon>Alphaproteobacteria</taxon>
        <taxon>Rhodospirillales</taxon>
        <taxon>Azospirillaceae</taxon>
        <taxon>Nitrospirillum</taxon>
    </lineage>
</organism>